<keyword evidence="2" id="KW-1185">Reference proteome</keyword>
<dbReference type="EMBL" id="JAWDGP010000310">
    <property type="protein sequence ID" value="KAK3801474.1"/>
    <property type="molecule type" value="Genomic_DNA"/>
</dbReference>
<proteinExistence type="predicted"/>
<evidence type="ECO:0000313" key="2">
    <source>
        <dbReference type="Proteomes" id="UP001283361"/>
    </source>
</evidence>
<evidence type="ECO:0008006" key="3">
    <source>
        <dbReference type="Google" id="ProtNLM"/>
    </source>
</evidence>
<organism evidence="1 2">
    <name type="scientific">Elysia crispata</name>
    <name type="common">lettuce slug</name>
    <dbReference type="NCBI Taxonomy" id="231223"/>
    <lineage>
        <taxon>Eukaryota</taxon>
        <taxon>Metazoa</taxon>
        <taxon>Spiralia</taxon>
        <taxon>Lophotrochozoa</taxon>
        <taxon>Mollusca</taxon>
        <taxon>Gastropoda</taxon>
        <taxon>Heterobranchia</taxon>
        <taxon>Euthyneura</taxon>
        <taxon>Panpulmonata</taxon>
        <taxon>Sacoglossa</taxon>
        <taxon>Placobranchoidea</taxon>
        <taxon>Plakobranchidae</taxon>
        <taxon>Elysia</taxon>
    </lineage>
</organism>
<name>A0AAE1B7Y7_9GAST</name>
<dbReference type="Proteomes" id="UP001283361">
    <property type="component" value="Unassembled WGS sequence"/>
</dbReference>
<evidence type="ECO:0000313" key="1">
    <source>
        <dbReference type="EMBL" id="KAK3801474.1"/>
    </source>
</evidence>
<dbReference type="AlphaFoldDB" id="A0AAE1B7Y7"/>
<sequence length="145" mass="15724">MSVFLNSQFPAAVTDHTFTHTDILSLPDDWTYNVVVTACNLAKLCTTSTSANILVDSTPPLPGELACILSLSELVRTVLHVCCGDNPRRSTDTSNSVKLVWVGFWDSHFAVSHYLVSIGTEPFATNLNSVRRGLGDRGWRGGGRG</sequence>
<reference evidence="1" key="1">
    <citation type="journal article" date="2023" name="G3 (Bethesda)">
        <title>A reference genome for the long-term kleptoplast-retaining sea slug Elysia crispata morphotype clarki.</title>
        <authorList>
            <person name="Eastman K.E."/>
            <person name="Pendleton A.L."/>
            <person name="Shaikh M.A."/>
            <person name="Suttiyut T."/>
            <person name="Ogas R."/>
            <person name="Tomko P."/>
            <person name="Gavelis G."/>
            <person name="Widhalm J.R."/>
            <person name="Wisecaver J.H."/>
        </authorList>
    </citation>
    <scope>NUCLEOTIDE SEQUENCE</scope>
    <source>
        <strain evidence="1">ECLA1</strain>
    </source>
</reference>
<accession>A0AAE1B7Y7</accession>
<comment type="caution">
    <text evidence="1">The sequence shown here is derived from an EMBL/GenBank/DDBJ whole genome shotgun (WGS) entry which is preliminary data.</text>
</comment>
<protein>
    <recommendedName>
        <fullName evidence="3">Fibronectin type-III domain-containing protein</fullName>
    </recommendedName>
</protein>
<gene>
    <name evidence="1" type="ORF">RRG08_010054</name>
</gene>